<protein>
    <submittedName>
        <fullName evidence="1">Putative anti-sigma-YlaC factor YlaD</fullName>
    </submittedName>
</protein>
<dbReference type="InterPro" id="IPR031823">
    <property type="entry name" value="TatT"/>
</dbReference>
<comment type="caution">
    <text evidence="1">The sequence shown here is derived from an EMBL/GenBank/DDBJ whole genome shotgun (WGS) entry which is preliminary data.</text>
</comment>
<dbReference type="Gene3D" id="1.25.40.920">
    <property type="entry name" value="TRAP transporter T-component"/>
    <property type="match status" value="1"/>
</dbReference>
<dbReference type="AlphaFoldDB" id="A0A7Y9QWU7"/>
<dbReference type="Proteomes" id="UP000518288">
    <property type="component" value="Unassembled WGS sequence"/>
</dbReference>
<evidence type="ECO:0000313" key="2">
    <source>
        <dbReference type="Proteomes" id="UP000518288"/>
    </source>
</evidence>
<proteinExistence type="predicted"/>
<gene>
    <name evidence="1" type="ORF">BDD16_001357</name>
</gene>
<reference evidence="1 2" key="1">
    <citation type="submission" date="2020-07" db="EMBL/GenBank/DDBJ databases">
        <title>Genomic Encyclopedia of Archaeal and Bacterial Type Strains, Phase II (KMG-II): from individual species to whole genera.</title>
        <authorList>
            <person name="Goeker M."/>
        </authorList>
    </citation>
    <scope>NUCLEOTIDE SEQUENCE [LARGE SCALE GENOMIC DNA]</scope>
    <source>
        <strain evidence="1 2">DSM 21226</strain>
    </source>
</reference>
<sequence length="253" mass="26977">MFPNRSRMVGLCMAVLLGWLLGGCSTLGSPALAESVASGYTRYAYAFVSFEADRLDATDARTAQSLRQRAARLYASAWQHARAALEADQPGFMAALSQPDPARWPSLRPDQVGLAYWGAAAWAGQISLSKDDPEVVADLPLSIRLAERAYATAPEYGDGALASLMGTLEAARPGGSPTRALVFFDQALQLGKGREAGAPLAKAEGWAQPAGDKAAFAALLDEVLAISTRHPSLANDAARRRAQWLLDQIDDLF</sequence>
<keyword evidence="2" id="KW-1185">Reference proteome</keyword>
<dbReference type="EMBL" id="JACCFH010000001">
    <property type="protein sequence ID" value="NYG32371.1"/>
    <property type="molecule type" value="Genomic_DNA"/>
</dbReference>
<evidence type="ECO:0000313" key="1">
    <source>
        <dbReference type="EMBL" id="NYG32371.1"/>
    </source>
</evidence>
<dbReference type="Pfam" id="PF16811">
    <property type="entry name" value="TAtT"/>
    <property type="match status" value="1"/>
</dbReference>
<organism evidence="1 2">
    <name type="scientific">Sphaerotilus montanus</name>
    <dbReference type="NCBI Taxonomy" id="522889"/>
    <lineage>
        <taxon>Bacteria</taxon>
        <taxon>Pseudomonadati</taxon>
        <taxon>Pseudomonadota</taxon>
        <taxon>Betaproteobacteria</taxon>
        <taxon>Burkholderiales</taxon>
        <taxon>Sphaerotilaceae</taxon>
        <taxon>Sphaerotilus</taxon>
    </lineage>
</organism>
<dbReference type="InterPro" id="IPR038537">
    <property type="entry name" value="TatT_sf"/>
</dbReference>
<accession>A0A7Y9QWU7</accession>
<dbReference type="PROSITE" id="PS51257">
    <property type="entry name" value="PROKAR_LIPOPROTEIN"/>
    <property type="match status" value="1"/>
</dbReference>
<name>A0A7Y9QWU7_9BURK</name>
<dbReference type="RefSeq" id="WP_246332482.1">
    <property type="nucleotide sequence ID" value="NZ_JACCFH010000001.1"/>
</dbReference>